<dbReference type="RefSeq" id="WP_225270133.1">
    <property type="nucleotide sequence ID" value="NZ_CP084058.1"/>
</dbReference>
<dbReference type="InterPro" id="IPR029068">
    <property type="entry name" value="Glyas_Bleomycin-R_OHBP_Dase"/>
</dbReference>
<dbReference type="AlphaFoldDB" id="A0A1M4DVV9"/>
<organism evidence="1">
    <name type="scientific">Nonomuraea gerenzanensis</name>
    <dbReference type="NCBI Taxonomy" id="93944"/>
    <lineage>
        <taxon>Bacteria</taxon>
        <taxon>Bacillati</taxon>
        <taxon>Actinomycetota</taxon>
        <taxon>Actinomycetes</taxon>
        <taxon>Streptosporangiales</taxon>
        <taxon>Streptosporangiaceae</taxon>
        <taxon>Nonomuraea</taxon>
    </lineage>
</organism>
<reference evidence="1" key="1">
    <citation type="submission" date="2016-04" db="EMBL/GenBank/DDBJ databases">
        <authorList>
            <person name="Evans L.H."/>
            <person name="Alamgir A."/>
            <person name="Owens N."/>
            <person name="Weber N.D."/>
            <person name="Virtaneva K."/>
            <person name="Barbian K."/>
            <person name="Babar A."/>
            <person name="Rosenke K."/>
        </authorList>
    </citation>
    <scope>NUCLEOTIDE SEQUENCE</scope>
    <source>
        <strain evidence="1">Nono1</strain>
    </source>
</reference>
<sequence>MTTTVTPYLMVHSAKQFADFVGHVFGGTTQTLIPLDGDPERVVHGVVRIGSSTFYFADARIDGAQCLPPYRQGEDPSRTQLYVSLPDPAKAHAAALEKGATPVMELTEQEGGAAMGGWVDPFGTLWWVTSDPAQPA</sequence>
<dbReference type="PANTHER" id="PTHR34109">
    <property type="entry name" value="BNAUNNG04460D PROTEIN-RELATED"/>
    <property type="match status" value="1"/>
</dbReference>
<accession>A0A1M4DVV9</accession>
<name>A0A1M4DVV9_9ACTN</name>
<dbReference type="Gene3D" id="3.10.180.10">
    <property type="entry name" value="2,3-Dihydroxybiphenyl 1,2-Dioxygenase, domain 1"/>
    <property type="match status" value="1"/>
</dbReference>
<dbReference type="PANTHER" id="PTHR34109:SF1">
    <property type="entry name" value="VOC DOMAIN-CONTAINING PROTEIN"/>
    <property type="match status" value="1"/>
</dbReference>
<dbReference type="SUPFAM" id="SSF54593">
    <property type="entry name" value="Glyoxalase/Bleomycin resistance protein/Dihydroxybiphenyl dioxygenase"/>
    <property type="match status" value="1"/>
</dbReference>
<proteinExistence type="predicted"/>
<gene>
    <name evidence="1" type="ORF">BN4615_P215</name>
</gene>
<evidence type="ECO:0000313" key="1">
    <source>
        <dbReference type="EMBL" id="SBO90701.1"/>
    </source>
</evidence>
<dbReference type="EMBL" id="LT559118">
    <property type="protein sequence ID" value="SBO90701.1"/>
    <property type="molecule type" value="Genomic_DNA"/>
</dbReference>
<protein>
    <submittedName>
        <fullName evidence="1">Glyoxalase family protein</fullName>
    </submittedName>
</protein>